<protein>
    <submittedName>
        <fullName evidence="7">Uncharacterized protein</fullName>
    </submittedName>
</protein>
<feature type="transmembrane region" description="Helical" evidence="6">
    <location>
        <begin position="163"/>
        <end position="184"/>
    </location>
</feature>
<feature type="transmembrane region" description="Helical" evidence="6">
    <location>
        <begin position="20"/>
        <end position="41"/>
    </location>
</feature>
<comment type="caution">
    <text evidence="7">The sequence shown here is derived from an EMBL/GenBank/DDBJ whole genome shotgun (WGS) entry which is preliminary data.</text>
</comment>
<proteinExistence type="predicted"/>
<evidence type="ECO:0000256" key="5">
    <source>
        <dbReference type="SAM" id="MobiDB-lite"/>
    </source>
</evidence>
<accession>A0ABQ7JBZ4</accession>
<evidence type="ECO:0000256" key="4">
    <source>
        <dbReference type="ARBA" id="ARBA00023136"/>
    </source>
</evidence>
<evidence type="ECO:0000313" key="7">
    <source>
        <dbReference type="EMBL" id="KAF8821543.1"/>
    </source>
</evidence>
<dbReference type="SMART" id="SM01417">
    <property type="entry name" value="Solute_trans_a"/>
    <property type="match status" value="1"/>
</dbReference>
<keyword evidence="4 6" id="KW-0472">Membrane</keyword>
<evidence type="ECO:0000313" key="8">
    <source>
        <dbReference type="Proteomes" id="UP000823046"/>
    </source>
</evidence>
<evidence type="ECO:0000256" key="2">
    <source>
        <dbReference type="ARBA" id="ARBA00022692"/>
    </source>
</evidence>
<evidence type="ECO:0000256" key="6">
    <source>
        <dbReference type="SAM" id="Phobius"/>
    </source>
</evidence>
<sequence length="463" mass="51857">MALEEAAASTILIERPLAFIGAYGAAIIGAMLAMVSIYVHLIHYFRPRLQRYIVRLLFFVPVYAGFSVLILLFPAQVVYFETLRNVWEAVVVYSFFSLILEYCGGENACALQISDDPGVLAHPWPFSWILRWSTSTNSSGGWRILNEIIPLDVYFIKFCKRCIILFTLVKPLMSIVTIVCHANGYDSSIVYIIIYELIYNISVFVALYALLLFYLATRHLTVLENRLPMLKFLSIKVIIVATWYQSVFLSLLFGFGTPLVSKWNNWLLCMELPLFAFLQTIAFPATEFIPYLLMKDGNQLPFYPSSDKDKTFLTSFSSQNETENPTSSTIKTESSSRLQISATAVGEAAKSVVPTRMREAAASSVGILFKGVSDIGNQEAQEKAFRNVKDAVSITDVVSDAIYNFSSKYNKHSLLMDNELDDIESFASAFSADSFQNEGDALQPSKSSHTFVSSSGNNLNENE</sequence>
<feature type="transmembrane region" description="Helical" evidence="6">
    <location>
        <begin position="272"/>
        <end position="293"/>
    </location>
</feature>
<feature type="transmembrane region" description="Helical" evidence="6">
    <location>
        <begin position="86"/>
        <end position="104"/>
    </location>
</feature>
<evidence type="ECO:0000256" key="3">
    <source>
        <dbReference type="ARBA" id="ARBA00022989"/>
    </source>
</evidence>
<feature type="region of interest" description="Disordered" evidence="5">
    <location>
        <begin position="438"/>
        <end position="463"/>
    </location>
</feature>
<dbReference type="InterPro" id="IPR005178">
    <property type="entry name" value="Ostalpha/TMEM184C"/>
</dbReference>
<reference evidence="7 8" key="1">
    <citation type="journal article" date="2020" name="bioRxiv">
        <title>Metabolic contributions of an alphaproteobacterial endosymbiont in the apicomplexan Cardiosporidium cionae.</title>
        <authorList>
            <person name="Hunter E.S."/>
            <person name="Paight C.J."/>
            <person name="Lane C.E."/>
        </authorList>
    </citation>
    <scope>NUCLEOTIDE SEQUENCE [LARGE SCALE GENOMIC DNA]</scope>
    <source>
        <strain evidence="7">ESH_2018</strain>
    </source>
</reference>
<feature type="transmembrane region" description="Helical" evidence="6">
    <location>
        <begin position="237"/>
        <end position="260"/>
    </location>
</feature>
<feature type="compositionally biased region" description="Polar residues" evidence="5">
    <location>
        <begin position="444"/>
        <end position="463"/>
    </location>
</feature>
<name>A0ABQ7JBZ4_9APIC</name>
<gene>
    <name evidence="7" type="ORF">IE077_001913</name>
</gene>
<organism evidence="7 8">
    <name type="scientific">Cardiosporidium cionae</name>
    <dbReference type="NCBI Taxonomy" id="476202"/>
    <lineage>
        <taxon>Eukaryota</taxon>
        <taxon>Sar</taxon>
        <taxon>Alveolata</taxon>
        <taxon>Apicomplexa</taxon>
        <taxon>Aconoidasida</taxon>
        <taxon>Nephromycida</taxon>
        <taxon>Cardiosporidium</taxon>
    </lineage>
</organism>
<keyword evidence="2 6" id="KW-0812">Transmembrane</keyword>
<feature type="transmembrane region" description="Helical" evidence="6">
    <location>
        <begin position="53"/>
        <end position="74"/>
    </location>
</feature>
<dbReference type="PANTHER" id="PTHR23423">
    <property type="entry name" value="ORGANIC SOLUTE TRANSPORTER-RELATED"/>
    <property type="match status" value="1"/>
</dbReference>
<evidence type="ECO:0000256" key="1">
    <source>
        <dbReference type="ARBA" id="ARBA00004141"/>
    </source>
</evidence>
<dbReference type="Pfam" id="PF03619">
    <property type="entry name" value="Solute_trans_a"/>
    <property type="match status" value="1"/>
</dbReference>
<dbReference type="EMBL" id="JADAQX010000167">
    <property type="protein sequence ID" value="KAF8821543.1"/>
    <property type="molecule type" value="Genomic_DNA"/>
</dbReference>
<feature type="transmembrane region" description="Helical" evidence="6">
    <location>
        <begin position="190"/>
        <end position="216"/>
    </location>
</feature>
<keyword evidence="3 6" id="KW-1133">Transmembrane helix</keyword>
<comment type="subcellular location">
    <subcellularLocation>
        <location evidence="1">Membrane</location>
        <topology evidence="1">Multi-pass membrane protein</topology>
    </subcellularLocation>
</comment>
<dbReference type="Proteomes" id="UP000823046">
    <property type="component" value="Unassembled WGS sequence"/>
</dbReference>
<keyword evidence="8" id="KW-1185">Reference proteome</keyword>